<reference evidence="11" key="2">
    <citation type="submission" date="2022-10" db="EMBL/GenBank/DDBJ databases">
        <authorList>
            <consortium name="ENA_rothamsted_submissions"/>
            <consortium name="culmorum"/>
            <person name="King R."/>
        </authorList>
    </citation>
    <scope>NUCLEOTIDE SEQUENCE</scope>
</reference>
<dbReference type="EMBL" id="OU895878">
    <property type="protein sequence ID" value="CAG9805429.1"/>
    <property type="molecule type" value="Genomic_DNA"/>
</dbReference>
<dbReference type="SMART" id="SM00355">
    <property type="entry name" value="ZnF_C2H2"/>
    <property type="match status" value="10"/>
</dbReference>
<feature type="domain" description="C2H2-type" evidence="9">
    <location>
        <begin position="253"/>
        <end position="276"/>
    </location>
</feature>
<protein>
    <submittedName>
        <fullName evidence="11">Uncharacterized protein</fullName>
    </submittedName>
</protein>
<feature type="binding site" evidence="8">
    <location>
        <position position="54"/>
    </location>
    <ligand>
        <name>Zn(2+)</name>
        <dbReference type="ChEBI" id="CHEBI:29105"/>
    </ligand>
</feature>
<sequence>MNNVKRLCRVCMANDWNGNLMPIFQDAGNRTASDIFTISGVQVVDFPSCPALICLKCIEDLSRAIIFRNRCKSSDQFLRDTLFNENNHQTCQAQSHDNFEFKNEQDVLNSIKIEPIEIETFFEYPTINAEAILNENSLDDDQDDVILKEELTSANRKKFKCIHCDQLLSSEHALKHHLNAIHGTQQKPEKQFTCEICGKTFVFKSKYTRHFRTVHIELKESNEIIGCQYCMKQFDQRTALKDHIRYKHEVYDFKCDKCGKLFTLKNKLSKHFKESHLKGSKLRKQRIKKEPKEVQCFPCVVCGKICASKTFLKVHEKSHIKIKPEDYYYCDMCGNKFRAKNPLELHIKTRHILKLRYTCDKCPGKSWARKDHMKRHVKVVHENIREFKCEWCGKDFPEKRKLECHRRIHTGEQPYTCNYFGCGKKYTHETDYRRHIWSHTGERKYNCTSCRIAFSKRSELIAHRSECVYYNYNQNNVNI</sequence>
<feature type="domain" description="C2H2-type" evidence="9">
    <location>
        <begin position="387"/>
        <end position="414"/>
    </location>
</feature>
<feature type="domain" description="C2H2-type" evidence="9">
    <location>
        <begin position="159"/>
        <end position="187"/>
    </location>
</feature>
<evidence type="ECO:0000256" key="3">
    <source>
        <dbReference type="ARBA" id="ARBA00022771"/>
    </source>
</evidence>
<evidence type="ECO:0000256" key="4">
    <source>
        <dbReference type="ARBA" id="ARBA00022833"/>
    </source>
</evidence>
<evidence type="ECO:0000256" key="7">
    <source>
        <dbReference type="PROSITE-ProRule" id="PRU00042"/>
    </source>
</evidence>
<evidence type="ECO:0000256" key="1">
    <source>
        <dbReference type="ARBA" id="ARBA00022723"/>
    </source>
</evidence>
<dbReference type="InterPro" id="IPR045762">
    <property type="entry name" value="ADNP_Znf"/>
</dbReference>
<dbReference type="SUPFAM" id="SSF57716">
    <property type="entry name" value="Glucocorticoid receptor-like (DNA-binding domain)"/>
    <property type="match status" value="1"/>
</dbReference>
<evidence type="ECO:0000313" key="12">
    <source>
        <dbReference type="Proteomes" id="UP001153620"/>
    </source>
</evidence>
<evidence type="ECO:0000256" key="6">
    <source>
        <dbReference type="ARBA" id="ARBA00023163"/>
    </source>
</evidence>
<dbReference type="InterPro" id="IPR036236">
    <property type="entry name" value="Znf_C2H2_sf"/>
</dbReference>
<feature type="domain" description="C2H2-type" evidence="9">
    <location>
        <begin position="328"/>
        <end position="351"/>
    </location>
</feature>
<evidence type="ECO:0000259" key="9">
    <source>
        <dbReference type="PROSITE" id="PS50157"/>
    </source>
</evidence>
<evidence type="ECO:0000256" key="2">
    <source>
        <dbReference type="ARBA" id="ARBA00022737"/>
    </source>
</evidence>
<feature type="binding site" evidence="8">
    <location>
        <position position="11"/>
    </location>
    <ligand>
        <name>Zn(2+)</name>
        <dbReference type="ChEBI" id="CHEBI:29105"/>
    </ligand>
</feature>
<dbReference type="GO" id="GO:0005634">
    <property type="term" value="C:nucleus"/>
    <property type="evidence" value="ECO:0007669"/>
    <property type="project" value="InterPro"/>
</dbReference>
<dbReference type="Pfam" id="PF19627">
    <property type="entry name" value="ADNP_N"/>
    <property type="match status" value="1"/>
</dbReference>
<gene>
    <name evidence="11" type="ORF">CHIRRI_LOCUS8301</name>
</gene>
<keyword evidence="3 7" id="KW-0863">Zinc-finger</keyword>
<feature type="domain" description="C2H2-type" evidence="9">
    <location>
        <begin position="415"/>
        <end position="444"/>
    </location>
</feature>
<evidence type="ECO:0000313" key="11">
    <source>
        <dbReference type="EMBL" id="CAG9805429.1"/>
    </source>
</evidence>
<keyword evidence="2" id="KW-0677">Repeat</keyword>
<dbReference type="PROSITE" id="PS00028">
    <property type="entry name" value="ZINC_FINGER_C2H2_1"/>
    <property type="match status" value="7"/>
</dbReference>
<dbReference type="Proteomes" id="UP001153620">
    <property type="component" value="Chromosome 2"/>
</dbReference>
<accession>A0A9N9RZH4</accession>
<keyword evidence="5" id="KW-0805">Transcription regulation</keyword>
<evidence type="ECO:0000256" key="8">
    <source>
        <dbReference type="PROSITE-ProRule" id="PRU01263"/>
    </source>
</evidence>
<keyword evidence="12" id="KW-1185">Reference proteome</keyword>
<keyword evidence="4 8" id="KW-0862">Zinc</keyword>
<dbReference type="GO" id="GO:0008270">
    <property type="term" value="F:zinc ion binding"/>
    <property type="evidence" value="ECO:0007669"/>
    <property type="project" value="UniProtKB-UniRule"/>
</dbReference>
<dbReference type="Pfam" id="PF07776">
    <property type="entry name" value="zf-AD"/>
    <property type="match status" value="1"/>
</dbReference>
<dbReference type="PROSITE" id="PS51915">
    <property type="entry name" value="ZAD"/>
    <property type="match status" value="1"/>
</dbReference>
<evidence type="ECO:0000259" key="10">
    <source>
        <dbReference type="PROSITE" id="PS51915"/>
    </source>
</evidence>
<organism evidence="11 12">
    <name type="scientific">Chironomus riparius</name>
    <dbReference type="NCBI Taxonomy" id="315576"/>
    <lineage>
        <taxon>Eukaryota</taxon>
        <taxon>Metazoa</taxon>
        <taxon>Ecdysozoa</taxon>
        <taxon>Arthropoda</taxon>
        <taxon>Hexapoda</taxon>
        <taxon>Insecta</taxon>
        <taxon>Pterygota</taxon>
        <taxon>Neoptera</taxon>
        <taxon>Endopterygota</taxon>
        <taxon>Diptera</taxon>
        <taxon>Nematocera</taxon>
        <taxon>Chironomoidea</taxon>
        <taxon>Chironomidae</taxon>
        <taxon>Chironominae</taxon>
        <taxon>Chironomus</taxon>
    </lineage>
</organism>
<feature type="domain" description="C2H2-type" evidence="9">
    <location>
        <begin position="225"/>
        <end position="248"/>
    </location>
</feature>
<dbReference type="SUPFAM" id="SSF57667">
    <property type="entry name" value="beta-beta-alpha zinc fingers"/>
    <property type="match status" value="5"/>
</dbReference>
<proteinExistence type="predicted"/>
<feature type="domain" description="C2H2-type" evidence="9">
    <location>
        <begin position="192"/>
        <end position="220"/>
    </location>
</feature>
<dbReference type="SMART" id="SM00868">
    <property type="entry name" value="zf-AD"/>
    <property type="match status" value="1"/>
</dbReference>
<reference evidence="11" key="1">
    <citation type="submission" date="2022-01" db="EMBL/GenBank/DDBJ databases">
        <authorList>
            <person name="King R."/>
        </authorList>
    </citation>
    <scope>NUCLEOTIDE SEQUENCE</scope>
</reference>
<dbReference type="PROSITE" id="PS50157">
    <property type="entry name" value="ZINC_FINGER_C2H2_2"/>
    <property type="match status" value="9"/>
</dbReference>
<keyword evidence="6" id="KW-0804">Transcription</keyword>
<dbReference type="InterPro" id="IPR013087">
    <property type="entry name" value="Znf_C2H2_type"/>
</dbReference>
<feature type="domain" description="C2H2-type" evidence="9">
    <location>
        <begin position="297"/>
        <end position="324"/>
    </location>
</feature>
<dbReference type="OrthoDB" id="8117106at2759"/>
<dbReference type="FunFam" id="3.30.160.60:FF:000032">
    <property type="entry name" value="Krueppel-like factor 4"/>
    <property type="match status" value="1"/>
</dbReference>
<dbReference type="PANTHER" id="PTHR23226">
    <property type="entry name" value="ZINC FINGER AND SCAN DOMAIN-CONTAINING"/>
    <property type="match status" value="1"/>
</dbReference>
<feature type="domain" description="C2H2-type" evidence="9">
    <location>
        <begin position="445"/>
        <end position="474"/>
    </location>
</feature>
<dbReference type="AlphaFoldDB" id="A0A9N9RZH4"/>
<keyword evidence="1 8" id="KW-0479">Metal-binding</keyword>
<dbReference type="Gene3D" id="3.30.160.60">
    <property type="entry name" value="Classic Zinc Finger"/>
    <property type="match status" value="7"/>
</dbReference>
<feature type="domain" description="ZAD" evidence="10">
    <location>
        <begin position="6"/>
        <end position="81"/>
    </location>
</feature>
<feature type="binding site" evidence="8">
    <location>
        <position position="8"/>
    </location>
    <ligand>
        <name>Zn(2+)</name>
        <dbReference type="ChEBI" id="CHEBI:29105"/>
    </ligand>
</feature>
<dbReference type="InterPro" id="IPR012934">
    <property type="entry name" value="Znf_AD"/>
</dbReference>
<feature type="binding site" evidence="8">
    <location>
        <position position="57"/>
    </location>
    <ligand>
        <name>Zn(2+)</name>
        <dbReference type="ChEBI" id="CHEBI:29105"/>
    </ligand>
</feature>
<evidence type="ECO:0000256" key="5">
    <source>
        <dbReference type="ARBA" id="ARBA00023015"/>
    </source>
</evidence>
<name>A0A9N9RZH4_9DIPT</name>